<evidence type="ECO:0000256" key="1">
    <source>
        <dbReference type="SAM" id="MobiDB-lite"/>
    </source>
</evidence>
<feature type="compositionally biased region" description="Polar residues" evidence="1">
    <location>
        <begin position="61"/>
        <end position="77"/>
    </location>
</feature>
<name>A0ABD3NIW0_9STRA</name>
<feature type="region of interest" description="Disordered" evidence="1">
    <location>
        <begin position="61"/>
        <end position="81"/>
    </location>
</feature>
<gene>
    <name evidence="2" type="ORF">ACHAW5_010007</name>
</gene>
<evidence type="ECO:0000313" key="3">
    <source>
        <dbReference type="Proteomes" id="UP001530315"/>
    </source>
</evidence>
<organism evidence="2 3">
    <name type="scientific">Stephanodiscus triporus</name>
    <dbReference type="NCBI Taxonomy" id="2934178"/>
    <lineage>
        <taxon>Eukaryota</taxon>
        <taxon>Sar</taxon>
        <taxon>Stramenopiles</taxon>
        <taxon>Ochrophyta</taxon>
        <taxon>Bacillariophyta</taxon>
        <taxon>Coscinodiscophyceae</taxon>
        <taxon>Thalassiosirophycidae</taxon>
        <taxon>Stephanodiscales</taxon>
        <taxon>Stephanodiscaceae</taxon>
        <taxon>Stephanodiscus</taxon>
    </lineage>
</organism>
<sequence length="122" mass="13413">MCNVYSSVRIIDSFQPSVEFKMSLYALIFPNTVELRAITKALIHTIKLSFNIITRDETNATRRSVNSSKSRDSNATFSGAPPRGGNTFLSLCMTTGGSLFRLLSMLNKLQAKCFARIIALGG</sequence>
<dbReference type="EMBL" id="JALLAZ020001387">
    <property type="protein sequence ID" value="KAL3775849.1"/>
    <property type="molecule type" value="Genomic_DNA"/>
</dbReference>
<accession>A0ABD3NIW0</accession>
<reference evidence="2 3" key="1">
    <citation type="submission" date="2024-10" db="EMBL/GenBank/DDBJ databases">
        <title>Updated reference genomes for cyclostephanoid diatoms.</title>
        <authorList>
            <person name="Roberts W.R."/>
            <person name="Alverson A.J."/>
        </authorList>
    </citation>
    <scope>NUCLEOTIDE SEQUENCE [LARGE SCALE GENOMIC DNA]</scope>
    <source>
        <strain evidence="2 3">AJA276-08</strain>
    </source>
</reference>
<dbReference type="Proteomes" id="UP001530315">
    <property type="component" value="Unassembled WGS sequence"/>
</dbReference>
<keyword evidence="3" id="KW-1185">Reference proteome</keyword>
<evidence type="ECO:0000313" key="2">
    <source>
        <dbReference type="EMBL" id="KAL3775849.1"/>
    </source>
</evidence>
<dbReference type="AlphaFoldDB" id="A0ABD3NIW0"/>
<protein>
    <submittedName>
        <fullName evidence="2">Uncharacterized protein</fullName>
    </submittedName>
</protein>
<proteinExistence type="predicted"/>
<comment type="caution">
    <text evidence="2">The sequence shown here is derived from an EMBL/GenBank/DDBJ whole genome shotgun (WGS) entry which is preliminary data.</text>
</comment>